<dbReference type="GO" id="GO:0004519">
    <property type="term" value="F:endonuclease activity"/>
    <property type="evidence" value="ECO:0007669"/>
    <property type="project" value="UniProtKB-KW"/>
</dbReference>
<keyword evidence="2" id="KW-0540">Nuclease</keyword>
<dbReference type="InterPro" id="IPR003615">
    <property type="entry name" value="HNH_nuc"/>
</dbReference>
<dbReference type="EMBL" id="NRGR01000024">
    <property type="protein sequence ID" value="PCC38378.1"/>
    <property type="molecule type" value="Genomic_DNA"/>
</dbReference>
<comment type="caution">
    <text evidence="2">The sequence shown here is derived from an EMBL/GenBank/DDBJ whole genome shotgun (WGS) entry which is preliminary data.</text>
</comment>
<evidence type="ECO:0000313" key="3">
    <source>
        <dbReference type="Proteomes" id="UP000218598"/>
    </source>
</evidence>
<gene>
    <name evidence="2" type="ORF">CIK66_14765</name>
</gene>
<dbReference type="Proteomes" id="UP000218598">
    <property type="component" value="Unassembled WGS sequence"/>
</dbReference>
<evidence type="ECO:0000259" key="1">
    <source>
        <dbReference type="SMART" id="SM00507"/>
    </source>
</evidence>
<dbReference type="AlphaFoldDB" id="A0A2A3YGJ5"/>
<keyword evidence="3" id="KW-1185">Reference proteome</keyword>
<reference evidence="2 3" key="1">
    <citation type="journal article" date="2017" name="Elife">
        <title>Extensive horizontal gene transfer in cheese-associated bacteria.</title>
        <authorList>
            <person name="Bonham K.S."/>
            <person name="Wolfe B.E."/>
            <person name="Dutton R.J."/>
        </authorList>
    </citation>
    <scope>NUCLEOTIDE SEQUENCE [LARGE SCALE GENOMIC DNA]</scope>
    <source>
        <strain evidence="2 3">341_9</strain>
    </source>
</reference>
<dbReference type="OrthoDB" id="9802901at2"/>
<protein>
    <submittedName>
        <fullName evidence="2">Restriction endonuclease</fullName>
    </submittedName>
</protein>
<dbReference type="InterPro" id="IPR052892">
    <property type="entry name" value="NA-targeting_endonuclease"/>
</dbReference>
<dbReference type="PANTHER" id="PTHR33877">
    <property type="entry name" value="SLL1193 PROTEIN"/>
    <property type="match status" value="1"/>
</dbReference>
<dbReference type="Gene3D" id="1.10.30.50">
    <property type="match status" value="1"/>
</dbReference>
<accession>A0A2A3YGJ5</accession>
<evidence type="ECO:0000313" key="2">
    <source>
        <dbReference type="EMBL" id="PCC38378.1"/>
    </source>
</evidence>
<dbReference type="InterPro" id="IPR002711">
    <property type="entry name" value="HNH"/>
</dbReference>
<sequence>MAMVKVYNLGYDVDTGIGELLHTTSVRHAFGMIRREVANPVEITIIEDRLIPTALELTRELSGAWVEGAGQRSIGFSYRAIHERDRWTCTYCGRSVSKTPPREGLLATVDHILPRSRGGESSWLNLVCACKECNNRKADRTPAEAGMALCIAPYDPTRAGRGGVGGGGVGGGVGVGVGVGGEHLPALAGV</sequence>
<keyword evidence="2" id="KW-0378">Hydrolase</keyword>
<keyword evidence="2" id="KW-0255">Endonuclease</keyword>
<feature type="domain" description="HNH nuclease" evidence="1">
    <location>
        <begin position="76"/>
        <end position="135"/>
    </location>
</feature>
<dbReference type="PANTHER" id="PTHR33877:SF2">
    <property type="entry name" value="OS07G0170200 PROTEIN"/>
    <property type="match status" value="1"/>
</dbReference>
<dbReference type="Pfam" id="PF01844">
    <property type="entry name" value="HNH"/>
    <property type="match status" value="1"/>
</dbReference>
<dbReference type="GO" id="GO:0003676">
    <property type="term" value="F:nucleic acid binding"/>
    <property type="evidence" value="ECO:0007669"/>
    <property type="project" value="InterPro"/>
</dbReference>
<dbReference type="CDD" id="cd00085">
    <property type="entry name" value="HNHc"/>
    <property type="match status" value="1"/>
</dbReference>
<organism evidence="2 3">
    <name type="scientific">Brachybacterium alimentarium</name>
    <dbReference type="NCBI Taxonomy" id="47845"/>
    <lineage>
        <taxon>Bacteria</taxon>
        <taxon>Bacillati</taxon>
        <taxon>Actinomycetota</taxon>
        <taxon>Actinomycetes</taxon>
        <taxon>Micrococcales</taxon>
        <taxon>Dermabacteraceae</taxon>
        <taxon>Brachybacterium</taxon>
    </lineage>
</organism>
<dbReference type="SMART" id="SM00507">
    <property type="entry name" value="HNHc"/>
    <property type="match status" value="1"/>
</dbReference>
<proteinExistence type="predicted"/>
<name>A0A2A3YGJ5_9MICO</name>
<dbReference type="GO" id="GO:0008270">
    <property type="term" value="F:zinc ion binding"/>
    <property type="evidence" value="ECO:0007669"/>
    <property type="project" value="InterPro"/>
</dbReference>